<name>A0A2P2NQ35_RHIMU</name>
<organism evidence="1">
    <name type="scientific">Rhizophora mucronata</name>
    <name type="common">Asiatic mangrove</name>
    <dbReference type="NCBI Taxonomy" id="61149"/>
    <lineage>
        <taxon>Eukaryota</taxon>
        <taxon>Viridiplantae</taxon>
        <taxon>Streptophyta</taxon>
        <taxon>Embryophyta</taxon>
        <taxon>Tracheophyta</taxon>
        <taxon>Spermatophyta</taxon>
        <taxon>Magnoliopsida</taxon>
        <taxon>eudicotyledons</taxon>
        <taxon>Gunneridae</taxon>
        <taxon>Pentapetalae</taxon>
        <taxon>rosids</taxon>
        <taxon>fabids</taxon>
        <taxon>Malpighiales</taxon>
        <taxon>Rhizophoraceae</taxon>
        <taxon>Rhizophora</taxon>
    </lineage>
</organism>
<proteinExistence type="predicted"/>
<sequence>MWSLFVSCIAFFCLLSPSILQVISHSFWWLYYR</sequence>
<evidence type="ECO:0000313" key="1">
    <source>
        <dbReference type="EMBL" id="MBX44593.1"/>
    </source>
</evidence>
<dbReference type="EMBL" id="GGEC01064109">
    <property type="protein sequence ID" value="MBX44593.1"/>
    <property type="molecule type" value="Transcribed_RNA"/>
</dbReference>
<accession>A0A2P2NQ35</accession>
<protein>
    <submittedName>
        <fullName evidence="1">Uncharacterized protein</fullName>
    </submittedName>
</protein>
<dbReference type="AlphaFoldDB" id="A0A2P2NQ35"/>
<reference evidence="1" key="1">
    <citation type="submission" date="2018-02" db="EMBL/GenBank/DDBJ databases">
        <title>Rhizophora mucronata_Transcriptome.</title>
        <authorList>
            <person name="Meera S.P."/>
            <person name="Sreeshan A."/>
            <person name="Augustine A."/>
        </authorList>
    </citation>
    <scope>NUCLEOTIDE SEQUENCE</scope>
    <source>
        <tissue evidence="1">Leaf</tissue>
    </source>
</reference>